<protein>
    <submittedName>
        <fullName evidence="6">GRRM system radical SAM/SPASM domain protein</fullName>
    </submittedName>
</protein>
<dbReference type="SUPFAM" id="SSF102114">
    <property type="entry name" value="Radical SAM enzymes"/>
    <property type="match status" value="1"/>
</dbReference>
<dbReference type="NCBIfam" id="TIGR04261">
    <property type="entry name" value="rSAM_GlyRichRpt"/>
    <property type="match status" value="1"/>
</dbReference>
<keyword evidence="7" id="KW-1185">Reference proteome</keyword>
<dbReference type="Pfam" id="PF04055">
    <property type="entry name" value="Radical_SAM"/>
    <property type="match status" value="1"/>
</dbReference>
<evidence type="ECO:0000259" key="5">
    <source>
        <dbReference type="PROSITE" id="PS51918"/>
    </source>
</evidence>
<evidence type="ECO:0000256" key="1">
    <source>
        <dbReference type="ARBA" id="ARBA00022691"/>
    </source>
</evidence>
<dbReference type="InterPro" id="IPR058240">
    <property type="entry name" value="rSAM_sf"/>
</dbReference>
<dbReference type="InterPro" id="IPR007197">
    <property type="entry name" value="rSAM"/>
</dbReference>
<dbReference type="GO" id="GO:0016491">
    <property type="term" value="F:oxidoreductase activity"/>
    <property type="evidence" value="ECO:0007669"/>
    <property type="project" value="InterPro"/>
</dbReference>
<evidence type="ECO:0000256" key="4">
    <source>
        <dbReference type="ARBA" id="ARBA00023014"/>
    </source>
</evidence>
<comment type="caution">
    <text evidence="6">The sequence shown here is derived from an EMBL/GenBank/DDBJ whole genome shotgun (WGS) entry which is preliminary data.</text>
</comment>
<feature type="non-terminal residue" evidence="6">
    <location>
        <position position="242"/>
    </location>
</feature>
<sequence length="242" mass="27785">MGLINTLSTWISAPKNYGPVKLVIIQPTTFCNLDCDYCYLPDRHLKFQFSLDLIEPIFVNLFQSQFLDSEFTVVWHAGEPLTMPIDFYRSAFDKIEELNYDLPSGLRLISHAIQTNATLINQDWCDFINLYQVRIGVSLDGPAFLHDAHRKTRKGLGTHAGTMHGIQLLQQNNIPFHVITVLTRDALDYPDEMFQFFVEKNIKQVGFNIDEMEGVNESSSFATDGCESQYKAFMQRMLQLTK</sequence>
<dbReference type="PANTHER" id="PTHR43273">
    <property type="entry name" value="ANAEROBIC SULFATASE-MATURATING ENZYME HOMOLOG ASLB-RELATED"/>
    <property type="match status" value="1"/>
</dbReference>
<dbReference type="PROSITE" id="PS51918">
    <property type="entry name" value="RADICAL_SAM"/>
    <property type="match status" value="1"/>
</dbReference>
<name>A0A929FAY0_LEPEC</name>
<gene>
    <name evidence="6" type="primary">grrM</name>
    <name evidence="6" type="ORF">IQ260_29240</name>
</gene>
<dbReference type="RefSeq" id="WP_193996577.1">
    <property type="nucleotide sequence ID" value="NZ_JADEXP010000513.1"/>
</dbReference>
<dbReference type="EMBL" id="JADEXP010000513">
    <property type="protein sequence ID" value="MBE9070730.1"/>
    <property type="molecule type" value="Genomic_DNA"/>
</dbReference>
<evidence type="ECO:0000313" key="6">
    <source>
        <dbReference type="EMBL" id="MBE9070730.1"/>
    </source>
</evidence>
<evidence type="ECO:0000313" key="7">
    <source>
        <dbReference type="Proteomes" id="UP000615026"/>
    </source>
</evidence>
<dbReference type="GO" id="GO:0046872">
    <property type="term" value="F:metal ion binding"/>
    <property type="evidence" value="ECO:0007669"/>
    <property type="project" value="UniProtKB-KW"/>
</dbReference>
<dbReference type="SFLD" id="SFLDG01067">
    <property type="entry name" value="SPASM/twitch_domain_containing"/>
    <property type="match status" value="1"/>
</dbReference>
<dbReference type="SFLD" id="SFLDS00029">
    <property type="entry name" value="Radical_SAM"/>
    <property type="match status" value="1"/>
</dbReference>
<dbReference type="GO" id="GO:0051536">
    <property type="term" value="F:iron-sulfur cluster binding"/>
    <property type="evidence" value="ECO:0007669"/>
    <property type="project" value="UniProtKB-KW"/>
</dbReference>
<dbReference type="AlphaFoldDB" id="A0A929FAY0"/>
<keyword evidence="2" id="KW-0479">Metal-binding</keyword>
<reference evidence="6" key="1">
    <citation type="submission" date="2020-10" db="EMBL/GenBank/DDBJ databases">
        <authorList>
            <person name="Castelo-Branco R."/>
            <person name="Eusebio N."/>
            <person name="Adriana R."/>
            <person name="Vieira A."/>
            <person name="Brugerolle De Fraissinette N."/>
            <person name="Rezende De Castro R."/>
            <person name="Schneider M.P."/>
            <person name="Vasconcelos V."/>
            <person name="Leao P.N."/>
        </authorList>
    </citation>
    <scope>NUCLEOTIDE SEQUENCE</scope>
    <source>
        <strain evidence="6">LEGE 11479</strain>
    </source>
</reference>
<keyword evidence="3" id="KW-0408">Iron</keyword>
<evidence type="ECO:0000256" key="2">
    <source>
        <dbReference type="ARBA" id="ARBA00022723"/>
    </source>
</evidence>
<dbReference type="Proteomes" id="UP000615026">
    <property type="component" value="Unassembled WGS sequence"/>
</dbReference>
<dbReference type="CDD" id="cd01335">
    <property type="entry name" value="Radical_SAM"/>
    <property type="match status" value="1"/>
</dbReference>
<organism evidence="6 7">
    <name type="scientific">Leptolyngbya cf. ectocarpi LEGE 11479</name>
    <dbReference type="NCBI Taxonomy" id="1828722"/>
    <lineage>
        <taxon>Bacteria</taxon>
        <taxon>Bacillati</taxon>
        <taxon>Cyanobacteriota</taxon>
        <taxon>Cyanophyceae</taxon>
        <taxon>Leptolyngbyales</taxon>
        <taxon>Leptolyngbyaceae</taxon>
        <taxon>Leptolyngbya group</taxon>
        <taxon>Leptolyngbya</taxon>
    </lineage>
</organism>
<proteinExistence type="predicted"/>
<accession>A0A929FAY0</accession>
<dbReference type="InterPro" id="IPR023867">
    <property type="entry name" value="Sulphatase_maturase_rSAM"/>
</dbReference>
<keyword evidence="4" id="KW-0411">Iron-sulfur</keyword>
<dbReference type="InterPro" id="IPR026357">
    <property type="entry name" value="rSAM_SPASM_GrrM_OscB"/>
</dbReference>
<dbReference type="SFLD" id="SFLDG01386">
    <property type="entry name" value="main_SPASM_domain-containing"/>
    <property type="match status" value="1"/>
</dbReference>
<evidence type="ECO:0000256" key="3">
    <source>
        <dbReference type="ARBA" id="ARBA00023004"/>
    </source>
</evidence>
<dbReference type="InterPro" id="IPR013785">
    <property type="entry name" value="Aldolase_TIM"/>
</dbReference>
<dbReference type="Gene3D" id="3.20.20.70">
    <property type="entry name" value="Aldolase class I"/>
    <property type="match status" value="1"/>
</dbReference>
<keyword evidence="1" id="KW-0949">S-adenosyl-L-methionine</keyword>
<feature type="domain" description="Radical SAM core" evidence="5">
    <location>
        <begin position="15"/>
        <end position="242"/>
    </location>
</feature>
<dbReference type="PANTHER" id="PTHR43273:SF8">
    <property type="entry name" value="RADICAL SAM DOMAIN PROTEIN"/>
    <property type="match status" value="1"/>
</dbReference>